<dbReference type="EMBL" id="BPLQ01012966">
    <property type="protein sequence ID" value="GIY68941.1"/>
    <property type="molecule type" value="Genomic_DNA"/>
</dbReference>
<evidence type="ECO:0000313" key="1">
    <source>
        <dbReference type="EMBL" id="GIY68941.1"/>
    </source>
</evidence>
<proteinExistence type="predicted"/>
<reference evidence="1 2" key="1">
    <citation type="submission" date="2021-06" db="EMBL/GenBank/DDBJ databases">
        <title>Caerostris darwini draft genome.</title>
        <authorList>
            <person name="Kono N."/>
            <person name="Arakawa K."/>
        </authorList>
    </citation>
    <scope>NUCLEOTIDE SEQUENCE [LARGE SCALE GENOMIC DNA]</scope>
</reference>
<organism evidence="1 2">
    <name type="scientific">Caerostris darwini</name>
    <dbReference type="NCBI Taxonomy" id="1538125"/>
    <lineage>
        <taxon>Eukaryota</taxon>
        <taxon>Metazoa</taxon>
        <taxon>Ecdysozoa</taxon>
        <taxon>Arthropoda</taxon>
        <taxon>Chelicerata</taxon>
        <taxon>Arachnida</taxon>
        <taxon>Araneae</taxon>
        <taxon>Araneomorphae</taxon>
        <taxon>Entelegynae</taxon>
        <taxon>Araneoidea</taxon>
        <taxon>Araneidae</taxon>
        <taxon>Caerostris</taxon>
    </lineage>
</organism>
<dbReference type="AlphaFoldDB" id="A0AAV4VGD3"/>
<comment type="caution">
    <text evidence="1">The sequence shown here is derived from an EMBL/GenBank/DDBJ whole genome shotgun (WGS) entry which is preliminary data.</text>
</comment>
<keyword evidence="2" id="KW-1185">Reference proteome</keyword>
<protein>
    <submittedName>
        <fullName evidence="1">Uncharacterized protein</fullName>
    </submittedName>
</protein>
<dbReference type="Proteomes" id="UP001054837">
    <property type="component" value="Unassembled WGS sequence"/>
</dbReference>
<sequence>MRWSSACANDRFRFASHAMQYHFKRNKHQVTSPQKKKGIIYIQAESDNPHGYKDDAIQSHTVTGNKGEGFFPDYRIRFSKSNRDWHCLLQIYRGCKQNQ</sequence>
<gene>
    <name evidence="1" type="ORF">CDAR_294121</name>
</gene>
<evidence type="ECO:0000313" key="2">
    <source>
        <dbReference type="Proteomes" id="UP001054837"/>
    </source>
</evidence>
<accession>A0AAV4VGD3</accession>
<name>A0AAV4VGD3_9ARAC</name>